<organism evidence="11 12">
    <name type="scientific">Acanthamoeba castellanii (strain ATCC 30010 / Neff)</name>
    <dbReference type="NCBI Taxonomy" id="1257118"/>
    <lineage>
        <taxon>Eukaryota</taxon>
        <taxon>Amoebozoa</taxon>
        <taxon>Discosea</taxon>
        <taxon>Longamoebia</taxon>
        <taxon>Centramoebida</taxon>
        <taxon>Acanthamoebidae</taxon>
        <taxon>Acanthamoeba</taxon>
    </lineage>
</organism>
<keyword evidence="2" id="KW-0813">Transport</keyword>
<gene>
    <name evidence="11" type="ORF">ACA1_066930</name>
</gene>
<keyword evidence="12" id="KW-1185">Reference proteome</keyword>
<accession>L8GP41</accession>
<evidence type="ECO:0000313" key="11">
    <source>
        <dbReference type="EMBL" id="ELR14652.1"/>
    </source>
</evidence>
<feature type="region of interest" description="Disordered" evidence="8">
    <location>
        <begin position="1"/>
        <end position="24"/>
    </location>
</feature>
<evidence type="ECO:0000256" key="9">
    <source>
        <dbReference type="SAM" id="Phobius"/>
    </source>
</evidence>
<evidence type="ECO:0000313" key="12">
    <source>
        <dbReference type="Proteomes" id="UP000011083"/>
    </source>
</evidence>
<evidence type="ECO:0000256" key="7">
    <source>
        <dbReference type="ARBA" id="ARBA00023136"/>
    </source>
</evidence>
<dbReference type="AlphaFoldDB" id="L8GP41"/>
<keyword evidence="7 9" id="KW-0472">Membrane</keyword>
<evidence type="ECO:0000256" key="1">
    <source>
        <dbReference type="ARBA" id="ARBA00004141"/>
    </source>
</evidence>
<dbReference type="PANTHER" id="PTHR48041:SF139">
    <property type="entry name" value="PROTEIN SCARLET"/>
    <property type="match status" value="1"/>
</dbReference>
<dbReference type="GO" id="GO:0016887">
    <property type="term" value="F:ATP hydrolysis activity"/>
    <property type="evidence" value="ECO:0007669"/>
    <property type="project" value="InterPro"/>
</dbReference>
<proteinExistence type="predicted"/>
<dbReference type="SMART" id="SM00382">
    <property type="entry name" value="AAA"/>
    <property type="match status" value="1"/>
</dbReference>
<comment type="subcellular location">
    <subcellularLocation>
        <location evidence="1">Membrane</location>
        <topology evidence="1">Multi-pass membrane protein</topology>
    </subcellularLocation>
</comment>
<dbReference type="InterPro" id="IPR027417">
    <property type="entry name" value="P-loop_NTPase"/>
</dbReference>
<dbReference type="Pfam" id="PF01061">
    <property type="entry name" value="ABC2_membrane"/>
    <property type="match status" value="1"/>
</dbReference>
<keyword evidence="5" id="KW-0067">ATP-binding</keyword>
<dbReference type="InterPro" id="IPR017871">
    <property type="entry name" value="ABC_transporter-like_CS"/>
</dbReference>
<dbReference type="InterPro" id="IPR003439">
    <property type="entry name" value="ABC_transporter-like_ATP-bd"/>
</dbReference>
<feature type="compositionally biased region" description="Acidic residues" evidence="8">
    <location>
        <begin position="289"/>
        <end position="306"/>
    </location>
</feature>
<dbReference type="PROSITE" id="PS00211">
    <property type="entry name" value="ABC_TRANSPORTER_1"/>
    <property type="match status" value="1"/>
</dbReference>
<dbReference type="KEGG" id="acan:ACA1_066930"/>
<evidence type="ECO:0000256" key="2">
    <source>
        <dbReference type="ARBA" id="ARBA00022448"/>
    </source>
</evidence>
<evidence type="ECO:0000256" key="4">
    <source>
        <dbReference type="ARBA" id="ARBA00022741"/>
    </source>
</evidence>
<dbReference type="InterPro" id="IPR050352">
    <property type="entry name" value="ABCG_transporters"/>
</dbReference>
<dbReference type="GeneID" id="14915220"/>
<feature type="transmembrane region" description="Helical" evidence="9">
    <location>
        <begin position="614"/>
        <end position="635"/>
    </location>
</feature>
<feature type="region of interest" description="Disordered" evidence="8">
    <location>
        <begin position="289"/>
        <end position="314"/>
    </location>
</feature>
<dbReference type="OrthoDB" id="2141921at2759"/>
<sequence>MEDIDHLDDGGAGSGVGSSSPSAFSSSASSSVASSLASTPGARGSAIEFNHLNAPAMVAVLGPSGGGKTTFIRTVSGHADHSAYNIRGSVVVDGQPLTPKLAREFGYVLQHEKLHPNLTVWEALMFSALLGLPRTLSYQQKKQRVKQVLRAIGLLKVKNSMIGDTEEGLSGGERRRLAIGIELLKNSKILFLDEPTSGLDAHSAYYVMELLRELAMDNRLVITSIHQPREEIFQMFTHVMLFYEGRMLFFGSQQQLQAFFTLHGLVVPKGMSSADFMVDLACRGEFPEWDESDLPQVTEEGEEESSLDAPESSKASGFVEADLSAAAKKKQQQAGKGKNGKYAQLQEDQGLPELGLEDDSFLNDDFNQDDDGQQGAPISMQFLVLMYRSMLINVRDGANSWMLLFIGAAVATVAALMFRYISTSDFLFLRNAYFLGCFYVVDLPSFSLHRWYTDNEFFRHELNNGYYRLLPLFIAETIVTDLLKYFFIALTFSSIFYPIVPFDHSFDGWLYAFIIYYLGAQCFISVARILTCTLVWDESYSHSAYGFCGVVIGLTCGVLVLPSDLPPVYNWAYAINPMSYMINGLTLHEFKGRLSGEDEKKLDELWPQNPWENVVIVFCYYLLLRVIIFLSMFWIKRNRPSLGYYIKRCFGSRTKPVYH</sequence>
<dbReference type="VEuPathDB" id="AmoebaDB:ACA1_066930"/>
<dbReference type="GO" id="GO:0140359">
    <property type="term" value="F:ABC-type transporter activity"/>
    <property type="evidence" value="ECO:0007669"/>
    <property type="project" value="InterPro"/>
</dbReference>
<dbReference type="Gene3D" id="3.40.50.300">
    <property type="entry name" value="P-loop containing nucleotide triphosphate hydrolases"/>
    <property type="match status" value="1"/>
</dbReference>
<keyword evidence="4" id="KW-0547">Nucleotide-binding</keyword>
<evidence type="ECO:0000256" key="6">
    <source>
        <dbReference type="ARBA" id="ARBA00022989"/>
    </source>
</evidence>
<dbReference type="GO" id="GO:0005524">
    <property type="term" value="F:ATP binding"/>
    <property type="evidence" value="ECO:0007669"/>
    <property type="project" value="UniProtKB-KW"/>
</dbReference>
<keyword evidence="6 9" id="KW-1133">Transmembrane helix</keyword>
<evidence type="ECO:0000259" key="10">
    <source>
        <dbReference type="PROSITE" id="PS50893"/>
    </source>
</evidence>
<dbReference type="PANTHER" id="PTHR48041">
    <property type="entry name" value="ABC TRANSPORTER G FAMILY MEMBER 28"/>
    <property type="match status" value="1"/>
</dbReference>
<feature type="transmembrane region" description="Helical" evidence="9">
    <location>
        <begin position="509"/>
        <end position="531"/>
    </location>
</feature>
<name>L8GP41_ACACF</name>
<evidence type="ECO:0000256" key="3">
    <source>
        <dbReference type="ARBA" id="ARBA00022692"/>
    </source>
</evidence>
<evidence type="ECO:0000256" key="5">
    <source>
        <dbReference type="ARBA" id="ARBA00022840"/>
    </source>
</evidence>
<dbReference type="Proteomes" id="UP000011083">
    <property type="component" value="Unassembled WGS sequence"/>
</dbReference>
<evidence type="ECO:0000256" key="8">
    <source>
        <dbReference type="SAM" id="MobiDB-lite"/>
    </source>
</evidence>
<dbReference type="GO" id="GO:0016020">
    <property type="term" value="C:membrane"/>
    <property type="evidence" value="ECO:0007669"/>
    <property type="project" value="UniProtKB-SubCell"/>
</dbReference>
<feature type="domain" description="ABC transporter" evidence="10">
    <location>
        <begin position="27"/>
        <end position="269"/>
    </location>
</feature>
<feature type="transmembrane region" description="Helical" evidence="9">
    <location>
        <begin position="469"/>
        <end position="497"/>
    </location>
</feature>
<feature type="transmembrane region" description="Helical" evidence="9">
    <location>
        <begin position="401"/>
        <end position="421"/>
    </location>
</feature>
<dbReference type="RefSeq" id="XP_004336665.1">
    <property type="nucleotide sequence ID" value="XM_004336617.1"/>
</dbReference>
<keyword evidence="3 9" id="KW-0812">Transmembrane</keyword>
<dbReference type="Pfam" id="PF00005">
    <property type="entry name" value="ABC_tran"/>
    <property type="match status" value="1"/>
</dbReference>
<dbReference type="EMBL" id="KB008048">
    <property type="protein sequence ID" value="ELR14652.1"/>
    <property type="molecule type" value="Genomic_DNA"/>
</dbReference>
<dbReference type="SUPFAM" id="SSF52540">
    <property type="entry name" value="P-loop containing nucleoside triphosphate hydrolases"/>
    <property type="match status" value="1"/>
</dbReference>
<reference evidence="11 12" key="1">
    <citation type="journal article" date="2013" name="Genome Biol.">
        <title>Genome of Acanthamoeba castellanii highlights extensive lateral gene transfer and early evolution of tyrosine kinase signaling.</title>
        <authorList>
            <person name="Clarke M."/>
            <person name="Lohan A.J."/>
            <person name="Liu B."/>
            <person name="Lagkouvardos I."/>
            <person name="Roy S."/>
            <person name="Zafar N."/>
            <person name="Bertelli C."/>
            <person name="Schilde C."/>
            <person name="Kianianmomeni A."/>
            <person name="Burglin T.R."/>
            <person name="Frech C."/>
            <person name="Turcotte B."/>
            <person name="Kopec K.O."/>
            <person name="Synnott J.M."/>
            <person name="Choo C."/>
            <person name="Paponov I."/>
            <person name="Finkler A."/>
            <person name="Soon Heng Tan C."/>
            <person name="Hutchins A.P."/>
            <person name="Weinmeier T."/>
            <person name="Rattei T."/>
            <person name="Chu J.S."/>
            <person name="Gimenez G."/>
            <person name="Irimia M."/>
            <person name="Rigden D.J."/>
            <person name="Fitzpatrick D.A."/>
            <person name="Lorenzo-Morales J."/>
            <person name="Bateman A."/>
            <person name="Chiu C.H."/>
            <person name="Tang P."/>
            <person name="Hegemann P."/>
            <person name="Fromm H."/>
            <person name="Raoult D."/>
            <person name="Greub G."/>
            <person name="Miranda-Saavedra D."/>
            <person name="Chen N."/>
            <person name="Nash P."/>
            <person name="Ginger M.L."/>
            <person name="Horn M."/>
            <person name="Schaap P."/>
            <person name="Caler L."/>
            <person name="Loftus B."/>
        </authorList>
    </citation>
    <scope>NUCLEOTIDE SEQUENCE [LARGE SCALE GENOMIC DNA]</scope>
    <source>
        <strain evidence="11 12">Neff</strain>
    </source>
</reference>
<protein>
    <submittedName>
        <fullName evidence="11">ABC transporter, ATPbinding domain containing protein</fullName>
    </submittedName>
</protein>
<feature type="transmembrane region" description="Helical" evidence="9">
    <location>
        <begin position="543"/>
        <end position="561"/>
    </location>
</feature>
<dbReference type="InterPro" id="IPR013525">
    <property type="entry name" value="ABC2_TM"/>
</dbReference>
<dbReference type="InterPro" id="IPR003593">
    <property type="entry name" value="AAA+_ATPase"/>
</dbReference>
<dbReference type="PROSITE" id="PS50893">
    <property type="entry name" value="ABC_TRANSPORTER_2"/>
    <property type="match status" value="1"/>
</dbReference>